<sequence>MIRISGSVGRGGKNSVPDVTLVQAALTVSSGTDFNGKIGVRQNDQFFRALARFLAKHAPEEGSLLLPNGKGIVALNNALPDRFKALKVWRSSNIAYLDNTAAKVLTWKEGQHPLPHKQTADLLRSINRWDFARKFGLDIADVDTTPDGSFRVRLAFTRGQFLDPDTGRLVNMTPAIQKRTIENLLVQEWKASSRTALVFVTRATWPILARSREAIQEELELVGLKRRPSNRVLKQCSNALSAAAFHETLDVETRKTLTQCFGAEGRQIEAKILAREGACQNLKSSWRSLMARHVNRLEALISIAQQFNEAYWEKAGLSLTARQLDARNLVQAAGNVPAGDLAKFFSDIKNGKGANEAALDLLGSRDGLGVVAEAAEEVGAKTTARLARILDVAKLAKDTNEVFWRSVEVTKLRVADIPRLEEEKLRLWIAFYNAFADFDAEVKETRTLLLGFRANGCKTPPEAATLPDVWRQVLLKEYYFARFEYLKEEAQQH</sequence>
<reference evidence="2" key="1">
    <citation type="journal article" date="2019" name="Int. J. Syst. Evol. Microbiol.">
        <title>The Global Catalogue of Microorganisms (GCM) 10K type strain sequencing project: providing services to taxonomists for standard genome sequencing and annotation.</title>
        <authorList>
            <consortium name="The Broad Institute Genomics Platform"/>
            <consortium name="The Broad Institute Genome Sequencing Center for Infectious Disease"/>
            <person name="Wu L."/>
            <person name="Ma J."/>
        </authorList>
    </citation>
    <scope>NUCLEOTIDE SEQUENCE [LARGE SCALE GENOMIC DNA]</scope>
    <source>
        <strain evidence="2">CGMCC 1.15304</strain>
    </source>
</reference>
<dbReference type="Proteomes" id="UP001595776">
    <property type="component" value="Unassembled WGS sequence"/>
</dbReference>
<evidence type="ECO:0000313" key="1">
    <source>
        <dbReference type="EMBL" id="MFC4347178.1"/>
    </source>
</evidence>
<organism evidence="1 2">
    <name type="scientific">Kordiimonas lipolytica</name>
    <dbReference type="NCBI Taxonomy" id="1662421"/>
    <lineage>
        <taxon>Bacteria</taxon>
        <taxon>Pseudomonadati</taxon>
        <taxon>Pseudomonadota</taxon>
        <taxon>Alphaproteobacteria</taxon>
        <taxon>Kordiimonadales</taxon>
        <taxon>Kordiimonadaceae</taxon>
        <taxon>Kordiimonas</taxon>
    </lineage>
</organism>
<gene>
    <name evidence="1" type="ORF">ACFO5Q_04915</name>
</gene>
<keyword evidence="2" id="KW-1185">Reference proteome</keyword>
<evidence type="ECO:0000313" key="2">
    <source>
        <dbReference type="Proteomes" id="UP001595776"/>
    </source>
</evidence>
<name>A0ABV8U8Q6_9PROT</name>
<proteinExistence type="predicted"/>
<comment type="caution">
    <text evidence="1">The sequence shown here is derived from an EMBL/GenBank/DDBJ whole genome shotgun (WGS) entry which is preliminary data.</text>
</comment>
<accession>A0ABV8U8Q6</accession>
<dbReference type="EMBL" id="JBHSCR010000003">
    <property type="protein sequence ID" value="MFC4347178.1"/>
    <property type="molecule type" value="Genomic_DNA"/>
</dbReference>
<dbReference type="RefSeq" id="WP_068149857.1">
    <property type="nucleotide sequence ID" value="NZ_JBHSCR010000003.1"/>
</dbReference>
<protein>
    <submittedName>
        <fullName evidence="1">Uncharacterized protein</fullName>
    </submittedName>
</protein>